<feature type="domain" description="SPARC/Testican calcium-binding" evidence="6">
    <location>
        <begin position="293"/>
        <end position="382"/>
    </location>
</feature>
<comment type="subcellular location">
    <subcellularLocation>
        <location evidence="1">Secreted</location>
    </subcellularLocation>
</comment>
<comment type="caution">
    <text evidence="7">The sequence shown here is derived from an EMBL/GenBank/DDBJ whole genome shotgun (WGS) entry which is preliminary data.</text>
</comment>
<dbReference type="PANTHER" id="PTHR12352:SF3">
    <property type="entry name" value="NIDOGEN-2"/>
    <property type="match status" value="1"/>
</dbReference>
<keyword evidence="5" id="KW-0812">Transmembrane</keyword>
<keyword evidence="8" id="KW-1185">Reference proteome</keyword>
<dbReference type="CDD" id="cd16234">
    <property type="entry name" value="EFh_SPARC_SMOC"/>
    <property type="match status" value="1"/>
</dbReference>
<dbReference type="GO" id="GO:0005509">
    <property type="term" value="F:calcium ion binding"/>
    <property type="evidence" value="ECO:0007669"/>
    <property type="project" value="InterPro"/>
</dbReference>
<evidence type="ECO:0000256" key="1">
    <source>
        <dbReference type="ARBA" id="ARBA00004613"/>
    </source>
</evidence>
<dbReference type="InterPro" id="IPR051950">
    <property type="entry name" value="Dev_reg/Prot_inhib"/>
</dbReference>
<dbReference type="Proteomes" id="UP000597762">
    <property type="component" value="Unassembled WGS sequence"/>
</dbReference>
<organism evidence="7 8">
    <name type="scientific">Acanthosepion pharaonis</name>
    <name type="common">Pharaoh cuttlefish</name>
    <name type="synonym">Sepia pharaonis</name>
    <dbReference type="NCBI Taxonomy" id="158019"/>
    <lineage>
        <taxon>Eukaryota</taxon>
        <taxon>Metazoa</taxon>
        <taxon>Spiralia</taxon>
        <taxon>Lophotrochozoa</taxon>
        <taxon>Mollusca</taxon>
        <taxon>Cephalopoda</taxon>
        <taxon>Coleoidea</taxon>
        <taxon>Decapodiformes</taxon>
        <taxon>Sepiida</taxon>
        <taxon>Sepiina</taxon>
        <taxon>Sepiidae</taxon>
        <taxon>Acanthosepion</taxon>
    </lineage>
</organism>
<evidence type="ECO:0000256" key="3">
    <source>
        <dbReference type="ARBA" id="ARBA00023157"/>
    </source>
</evidence>
<dbReference type="AlphaFoldDB" id="A0A812AQ79"/>
<evidence type="ECO:0000256" key="5">
    <source>
        <dbReference type="SAM" id="Phobius"/>
    </source>
</evidence>
<proteinExistence type="predicted"/>
<keyword evidence="5" id="KW-0472">Membrane</keyword>
<keyword evidence="2" id="KW-0964">Secreted</keyword>
<keyword evidence="3" id="KW-1015">Disulfide bond</keyword>
<protein>
    <recommendedName>
        <fullName evidence="6">SPARC/Testican calcium-binding domain-containing protein</fullName>
    </recommendedName>
</protein>
<gene>
    <name evidence="7" type="ORF">SPHA_2261</name>
</gene>
<evidence type="ECO:0000313" key="8">
    <source>
        <dbReference type="Proteomes" id="UP000597762"/>
    </source>
</evidence>
<name>A0A812AQ79_ACAPH</name>
<accession>A0A812AQ79</accession>
<evidence type="ECO:0000256" key="2">
    <source>
        <dbReference type="ARBA" id="ARBA00022525"/>
    </source>
</evidence>
<dbReference type="EMBL" id="CAHIKZ030000063">
    <property type="protein sequence ID" value="CAE1147935.1"/>
    <property type="molecule type" value="Genomic_DNA"/>
</dbReference>
<dbReference type="PANTHER" id="PTHR12352">
    <property type="entry name" value="SECRETED MODULAR CALCIUM-BINDING PROTEIN"/>
    <property type="match status" value="1"/>
</dbReference>
<dbReference type="InterPro" id="IPR019577">
    <property type="entry name" value="SPARC/Testican_Ca-bd-dom"/>
</dbReference>
<evidence type="ECO:0000313" key="7">
    <source>
        <dbReference type="EMBL" id="CAE1147935.1"/>
    </source>
</evidence>
<dbReference type="SUPFAM" id="SSF47473">
    <property type="entry name" value="EF-hand"/>
    <property type="match status" value="1"/>
</dbReference>
<keyword evidence="4" id="KW-0325">Glycoprotein</keyword>
<dbReference type="Gene3D" id="1.10.238.10">
    <property type="entry name" value="EF-hand"/>
    <property type="match status" value="1"/>
</dbReference>
<dbReference type="Pfam" id="PF10591">
    <property type="entry name" value="SPARC_Ca_bdg"/>
    <property type="match status" value="1"/>
</dbReference>
<dbReference type="InterPro" id="IPR011992">
    <property type="entry name" value="EF-hand-dom_pair"/>
</dbReference>
<dbReference type="GO" id="GO:0005615">
    <property type="term" value="C:extracellular space"/>
    <property type="evidence" value="ECO:0007669"/>
    <property type="project" value="TreeGrafter"/>
</dbReference>
<feature type="transmembrane region" description="Helical" evidence="5">
    <location>
        <begin position="172"/>
        <end position="189"/>
    </location>
</feature>
<dbReference type="OrthoDB" id="5986054at2759"/>
<reference evidence="7" key="1">
    <citation type="submission" date="2021-01" db="EMBL/GenBank/DDBJ databases">
        <authorList>
            <person name="Li R."/>
            <person name="Bekaert M."/>
        </authorList>
    </citation>
    <scope>NUCLEOTIDE SEQUENCE</scope>
    <source>
        <strain evidence="7">Farmed</strain>
    </source>
</reference>
<evidence type="ECO:0000256" key="4">
    <source>
        <dbReference type="ARBA" id="ARBA00023180"/>
    </source>
</evidence>
<keyword evidence="5" id="KW-1133">Transmembrane helix</keyword>
<sequence>MRHFSPTSGLFYVTFFPPLSHSGLVFVSPTHTHNFLPSSFNATYFSIDPLSFLGDVFFLDTSSFLRDVFFLDTSSFLRDVFFLDTSSFLRDVFFLDTSSFLRDVFFLDTSSFLRDVFFLDTSSFLRDVFFLDTSSFLRDVFFLDTSSFLRDVFFLDTSSFYATYFFLDTSSFYATFFSRYVLVFTRRIFFSIRPRFTRRIFSRYVLVLRDVFFFRYVLVLRDVFFSRYVLVFYATYFFSIRPRFYATYFFSIRPRKVKRPRNRRRRKGKRGCTKTDREIFNSNLISEFAAEYYRETPKPTEGTTLATGESKTSLNAAQKRIVDWKFTQLDKDKDHILKSREVRSLKRLVKKLVKPRRCAKSFIEYCDTDQDKKIISKEWSLCLGLNLSTGHNPGLDGIGKLQNVYASYFYRSNHSPVHFN</sequence>
<evidence type="ECO:0000259" key="6">
    <source>
        <dbReference type="Pfam" id="PF10591"/>
    </source>
</evidence>